<dbReference type="OMA" id="DEWIRGR"/>
<dbReference type="VEuPathDB" id="TriTrypDB:TvY486_1100460"/>
<dbReference type="EMBL" id="HE573027">
    <property type="protein sequence ID" value="CCC52561.1"/>
    <property type="molecule type" value="Genomic_DNA"/>
</dbReference>
<proteinExistence type="predicted"/>
<organism evidence="1">
    <name type="scientific">Trypanosoma vivax (strain Y486)</name>
    <dbReference type="NCBI Taxonomy" id="1055687"/>
    <lineage>
        <taxon>Eukaryota</taxon>
        <taxon>Discoba</taxon>
        <taxon>Euglenozoa</taxon>
        <taxon>Kinetoplastea</taxon>
        <taxon>Metakinetoplastina</taxon>
        <taxon>Trypanosomatida</taxon>
        <taxon>Trypanosomatidae</taxon>
        <taxon>Trypanosoma</taxon>
        <taxon>Duttonella</taxon>
    </lineage>
</organism>
<sequence>MGLDYVVLSPTELIICREEAKPLIEKILNLLLRGGALGYLELERSLYRGSVEDFNISTDKRRVNPVSAKAIMSNCGVLLTSDEYKVLCTAYSDAAGFLVDEFLSPVCPLGHLTESDRRMLEAMVEECNNDQGLIPLEQLVSALEVGLTDNDPQGAPETPFIASTLMELQTAFSEVRYPNGMVPTRDVMNFFASVLLNAVDADDVLIGRIAKVKLSPLRAPEKESTSAFPTGLTVAARQERGFDYYLECDRKDEWLRGRKEAPAGPMYKRFLPGYTGHLPTFRSKFGRSFHPIEESLPQLTQPKRQLEPMPTDRYGPGVELKVNRMNRHSFKLA</sequence>
<accession>G0U9T0</accession>
<dbReference type="AlphaFoldDB" id="G0U9T0"/>
<reference evidence="1" key="1">
    <citation type="journal article" date="2012" name="Proc. Natl. Acad. Sci. U.S.A.">
        <title>Antigenic diversity is generated by distinct evolutionary mechanisms in African trypanosome species.</title>
        <authorList>
            <person name="Jackson A.P."/>
            <person name="Berry A."/>
            <person name="Aslett M."/>
            <person name="Allison H.C."/>
            <person name="Burton P."/>
            <person name="Vavrova-Anderson J."/>
            <person name="Brown R."/>
            <person name="Browne H."/>
            <person name="Corton N."/>
            <person name="Hauser H."/>
            <person name="Gamble J."/>
            <person name="Gilderthorp R."/>
            <person name="Marcello L."/>
            <person name="McQuillan J."/>
            <person name="Otto T.D."/>
            <person name="Quail M.A."/>
            <person name="Sanders M.J."/>
            <person name="van Tonder A."/>
            <person name="Ginger M.L."/>
            <person name="Field M.C."/>
            <person name="Barry J.D."/>
            <person name="Hertz-Fowler C."/>
            <person name="Berriman M."/>
        </authorList>
    </citation>
    <scope>NUCLEOTIDE SEQUENCE</scope>
    <source>
        <strain evidence="1">Y486</strain>
    </source>
</reference>
<protein>
    <submittedName>
        <fullName evidence="1">Uncharacterized protein</fullName>
    </submittedName>
</protein>
<evidence type="ECO:0000313" key="1">
    <source>
        <dbReference type="EMBL" id="CCC52561.1"/>
    </source>
</evidence>
<gene>
    <name evidence="1" type="ORF">TVY486_1100460</name>
</gene>
<name>G0U9T0_TRYVY</name>